<evidence type="ECO:0000256" key="10">
    <source>
        <dbReference type="ARBA" id="ARBA00023125"/>
    </source>
</evidence>
<comment type="function">
    <text evidence="12">RNA polymerase that catalyzes the synthesis of short RNA molecules used as primers for DNA polymerase during DNA replication.</text>
</comment>
<keyword evidence="5 12" id="KW-0235">DNA replication</keyword>
<dbReference type="InterPro" id="IPR034151">
    <property type="entry name" value="TOPRIM_DnaG_bac"/>
</dbReference>
<comment type="catalytic activity">
    <reaction evidence="12">
        <text>ssDNA + n NTP = ssDNA/pppN(pN)n-1 hybrid + (n-1) diphosphate.</text>
        <dbReference type="EC" id="2.7.7.101"/>
    </reaction>
</comment>
<dbReference type="Gene3D" id="3.40.1360.10">
    <property type="match status" value="1"/>
</dbReference>
<dbReference type="Pfam" id="PF08275">
    <property type="entry name" value="DNAG_N"/>
    <property type="match status" value="1"/>
</dbReference>
<dbReference type="FunFam" id="3.40.1360.10:FF:000002">
    <property type="entry name" value="DNA primase"/>
    <property type="match status" value="1"/>
</dbReference>
<comment type="cofactor">
    <cofactor evidence="12 13">
        <name>Zn(2+)</name>
        <dbReference type="ChEBI" id="CHEBI:29105"/>
    </cofactor>
    <text evidence="12 13">Binds 1 zinc ion per monomer.</text>
</comment>
<dbReference type="InterPro" id="IPR036977">
    <property type="entry name" value="DNA_primase_Znf_CHC2"/>
</dbReference>
<keyword evidence="11 12" id="KW-0804">Transcription</keyword>
<dbReference type="GO" id="GO:0003899">
    <property type="term" value="F:DNA-directed RNA polymerase activity"/>
    <property type="evidence" value="ECO:0007669"/>
    <property type="project" value="UniProtKB-UniRule"/>
</dbReference>
<dbReference type="GO" id="GO:0000428">
    <property type="term" value="C:DNA-directed RNA polymerase complex"/>
    <property type="evidence" value="ECO:0007669"/>
    <property type="project" value="UniProtKB-KW"/>
</dbReference>
<evidence type="ECO:0000256" key="2">
    <source>
        <dbReference type="ARBA" id="ARBA00022515"/>
    </source>
</evidence>
<keyword evidence="6 12" id="KW-0479">Metal-binding</keyword>
<dbReference type="SUPFAM" id="SSF56731">
    <property type="entry name" value="DNA primase core"/>
    <property type="match status" value="1"/>
</dbReference>
<dbReference type="Pfam" id="PF13155">
    <property type="entry name" value="Toprim_2"/>
    <property type="match status" value="1"/>
</dbReference>
<dbReference type="STRING" id="90241.B0682_03710"/>
<organism evidence="16 17">
    <name type="scientific">Lwoffella lincolnii</name>
    <dbReference type="NCBI Taxonomy" id="90241"/>
    <lineage>
        <taxon>Bacteria</taxon>
        <taxon>Pseudomonadati</taxon>
        <taxon>Pseudomonadota</taxon>
        <taxon>Gammaproteobacteria</taxon>
        <taxon>Moraxellales</taxon>
        <taxon>Moraxellaceae</taxon>
        <taxon>Lwoffella</taxon>
    </lineage>
</organism>
<evidence type="ECO:0000256" key="14">
    <source>
        <dbReference type="SAM" id="MobiDB-lite"/>
    </source>
</evidence>
<feature type="zinc finger region" description="CHC2-type" evidence="12 13">
    <location>
        <begin position="38"/>
        <end position="62"/>
    </location>
</feature>
<dbReference type="SMART" id="SM00400">
    <property type="entry name" value="ZnF_CHCC"/>
    <property type="match status" value="1"/>
</dbReference>
<dbReference type="InterPro" id="IPR037068">
    <property type="entry name" value="DNA_primase_core_N_sf"/>
</dbReference>
<dbReference type="PROSITE" id="PS50880">
    <property type="entry name" value="TOPRIM"/>
    <property type="match status" value="1"/>
</dbReference>
<dbReference type="CDD" id="cd03364">
    <property type="entry name" value="TOPRIM_DnaG_primases"/>
    <property type="match status" value="1"/>
</dbReference>
<keyword evidence="8 12" id="KW-0862">Zinc</keyword>
<comment type="subunit">
    <text evidence="12">Monomer. Interacts with DnaB.</text>
</comment>
<gene>
    <name evidence="12" type="primary">dnaG</name>
    <name evidence="16" type="ORF">B0682_03710</name>
</gene>
<evidence type="ECO:0000256" key="12">
    <source>
        <dbReference type="HAMAP-Rule" id="MF_00974"/>
    </source>
</evidence>
<evidence type="ECO:0000313" key="17">
    <source>
        <dbReference type="Proteomes" id="UP000191094"/>
    </source>
</evidence>
<feature type="compositionally biased region" description="Low complexity" evidence="14">
    <location>
        <begin position="110"/>
        <end position="122"/>
    </location>
</feature>
<dbReference type="GO" id="GO:0008270">
    <property type="term" value="F:zinc ion binding"/>
    <property type="evidence" value="ECO:0007669"/>
    <property type="project" value="UniProtKB-UniRule"/>
</dbReference>
<keyword evidence="2 12" id="KW-0639">Primosome</keyword>
<dbReference type="InterPro" id="IPR019475">
    <property type="entry name" value="DNA_primase_DnaB-bd"/>
</dbReference>
<keyword evidence="17" id="KW-1185">Reference proteome</keyword>
<dbReference type="Gene3D" id="1.20.50.20">
    <property type="entry name" value="DnaG, RNA polymerase domain, helical bundle"/>
    <property type="match status" value="1"/>
</dbReference>
<dbReference type="SMART" id="SM00493">
    <property type="entry name" value="TOPRIM"/>
    <property type="match status" value="1"/>
</dbReference>
<accession>A0A1T0CHH1</accession>
<evidence type="ECO:0000256" key="1">
    <source>
        <dbReference type="ARBA" id="ARBA00022478"/>
    </source>
</evidence>
<dbReference type="PANTHER" id="PTHR30313:SF2">
    <property type="entry name" value="DNA PRIMASE"/>
    <property type="match status" value="1"/>
</dbReference>
<evidence type="ECO:0000256" key="9">
    <source>
        <dbReference type="ARBA" id="ARBA00022842"/>
    </source>
</evidence>
<protein>
    <recommendedName>
        <fullName evidence="12">DNA primase</fullName>
        <ecNumber evidence="12">2.7.7.101</ecNumber>
    </recommendedName>
</protein>
<dbReference type="FunFam" id="3.90.580.10:FF:000001">
    <property type="entry name" value="DNA primase"/>
    <property type="match status" value="1"/>
</dbReference>
<name>A0A1T0CHH1_9GAMM</name>
<evidence type="ECO:0000256" key="7">
    <source>
        <dbReference type="ARBA" id="ARBA00022771"/>
    </source>
</evidence>
<evidence type="ECO:0000256" key="13">
    <source>
        <dbReference type="PIRSR" id="PIRSR002811-1"/>
    </source>
</evidence>
<keyword evidence="9" id="KW-0460">Magnesium</keyword>
<dbReference type="InterPro" id="IPR030846">
    <property type="entry name" value="DnaG_bac"/>
</dbReference>
<reference evidence="16 17" key="1">
    <citation type="submission" date="2017-02" db="EMBL/GenBank/DDBJ databases">
        <title>Draft genome sequence of Moraxella lincolnii CCUG 9405T type strain.</title>
        <authorList>
            <person name="Salva-Serra F."/>
            <person name="Engstrom-Jakobsson H."/>
            <person name="Thorell K."/>
            <person name="Jaen-Luchoro D."/>
            <person name="Gonzales-Siles L."/>
            <person name="Karlsson R."/>
            <person name="Yazdan S."/>
            <person name="Boulund F."/>
            <person name="Johnning A."/>
            <person name="Engstrand L."/>
            <person name="Kristiansson E."/>
            <person name="Moore E."/>
        </authorList>
    </citation>
    <scope>NUCLEOTIDE SEQUENCE [LARGE SCALE GENOMIC DNA]</scope>
    <source>
        <strain evidence="16 17">CCUG 9405</strain>
    </source>
</reference>
<dbReference type="EMBL" id="MUYT01000004">
    <property type="protein sequence ID" value="OOS21743.1"/>
    <property type="molecule type" value="Genomic_DNA"/>
</dbReference>
<keyword evidence="4 12" id="KW-0548">Nucleotidyltransferase</keyword>
<evidence type="ECO:0000259" key="15">
    <source>
        <dbReference type="PROSITE" id="PS50880"/>
    </source>
</evidence>
<comment type="similarity">
    <text evidence="12">Belongs to the DnaG primase family.</text>
</comment>
<comment type="caution">
    <text evidence="16">The sequence shown here is derived from an EMBL/GenBank/DDBJ whole genome shotgun (WGS) entry which is preliminary data.</text>
</comment>
<dbReference type="InterPro" id="IPR013264">
    <property type="entry name" value="DNAG_N"/>
</dbReference>
<dbReference type="Pfam" id="PF01807">
    <property type="entry name" value="Zn_ribbon_DnaG"/>
    <property type="match status" value="1"/>
</dbReference>
<evidence type="ECO:0000256" key="11">
    <source>
        <dbReference type="ARBA" id="ARBA00023163"/>
    </source>
</evidence>
<evidence type="ECO:0000256" key="6">
    <source>
        <dbReference type="ARBA" id="ARBA00022723"/>
    </source>
</evidence>
<dbReference type="Proteomes" id="UP000191094">
    <property type="component" value="Unassembled WGS sequence"/>
</dbReference>
<dbReference type="AlphaFoldDB" id="A0A1T0CHH1"/>
<feature type="region of interest" description="Disordered" evidence="14">
    <location>
        <begin position="94"/>
        <end position="147"/>
    </location>
</feature>
<evidence type="ECO:0000313" key="16">
    <source>
        <dbReference type="EMBL" id="OOS21743.1"/>
    </source>
</evidence>
<dbReference type="Pfam" id="PF10410">
    <property type="entry name" value="DnaB_bind"/>
    <property type="match status" value="1"/>
</dbReference>
<dbReference type="RefSeq" id="WP_078306723.1">
    <property type="nucleotide sequence ID" value="NZ_CP147511.1"/>
</dbReference>
<dbReference type="InterPro" id="IPR006171">
    <property type="entry name" value="TOPRIM_dom"/>
</dbReference>
<dbReference type="GO" id="GO:0003677">
    <property type="term" value="F:DNA binding"/>
    <property type="evidence" value="ECO:0007669"/>
    <property type="project" value="UniProtKB-KW"/>
</dbReference>
<dbReference type="GO" id="GO:1990077">
    <property type="term" value="C:primosome complex"/>
    <property type="evidence" value="ECO:0007669"/>
    <property type="project" value="UniProtKB-KW"/>
</dbReference>
<dbReference type="SUPFAM" id="SSF57783">
    <property type="entry name" value="Zinc beta-ribbon"/>
    <property type="match status" value="1"/>
</dbReference>
<dbReference type="OrthoDB" id="9803773at2"/>
<feature type="domain" description="Toprim" evidence="15">
    <location>
        <begin position="336"/>
        <end position="418"/>
    </location>
</feature>
<dbReference type="HAMAP" id="MF_00974">
    <property type="entry name" value="DNA_primase_DnaG"/>
    <property type="match status" value="1"/>
</dbReference>
<comment type="domain">
    <text evidence="12">Contains an N-terminal zinc-binding domain, a central core domain that contains the primase activity, and a C-terminal DnaB-binding domain.</text>
</comment>
<evidence type="ECO:0000256" key="5">
    <source>
        <dbReference type="ARBA" id="ARBA00022705"/>
    </source>
</evidence>
<dbReference type="PANTHER" id="PTHR30313">
    <property type="entry name" value="DNA PRIMASE"/>
    <property type="match status" value="1"/>
</dbReference>
<feature type="compositionally biased region" description="Polar residues" evidence="14">
    <location>
        <begin position="123"/>
        <end position="138"/>
    </location>
</feature>
<evidence type="ECO:0000256" key="8">
    <source>
        <dbReference type="ARBA" id="ARBA00022833"/>
    </source>
</evidence>
<keyword evidence="1 12" id="KW-0240">DNA-directed RNA polymerase</keyword>
<proteinExistence type="inferred from homology"/>
<dbReference type="Gene3D" id="3.90.580.10">
    <property type="entry name" value="Zinc finger, CHC2-type domain"/>
    <property type="match status" value="1"/>
</dbReference>
<dbReference type="InterPro" id="IPR002694">
    <property type="entry name" value="Znf_CHC2"/>
</dbReference>
<dbReference type="InterPro" id="IPR050219">
    <property type="entry name" value="DnaG_primase"/>
</dbReference>
<keyword evidence="7 12" id="KW-0863">Zinc-finger</keyword>
<sequence>MNIPNHIIDQLNSQADLVGIIGRHTQLKKAGNEFKGCCPFHGEKTPSFYVNPSKNLYHCFGCGVSGNAISFLKDYENLTFIEAVHELSKQTGITIPENDKQHTRYRRGHQSTTQSTTKPTKQASNHQAKQVGNHQTHGITHHDHGMPPYHDVPLLDTTLAMNALADTSLIDTSSFTDWHHSNLVHSADDHANQHADGDLYELLQRVQQFYQHQLQQTPTAQRYFISRGLTWQTIATFGLGYAPSGWQHLSQAFPDDIEGLKILGLIRQSDGGRDYDLLRERVIFAIRDNQGRVIGFAGRALDNEIKPKYINSSDSPVFHKQQVLYGYYESRQQKASRWLVVEGYMDVIALYQAGIYGAVASMGTATNEKQIQRLLKFNDTLTLCFDGDSAGQTAAWRTLQLSLPILQDTQTLKFLTLPQGHDPDSYVKMFGKDSMVEQIDNATILSDYVFAYLSTQIDSESPEGKAKMMSQVKQLTALLPKGSSFRHLLNNDIYYRLTGRRNQNKAVKDALLNFNSPLQIHHHLQLCLFYQPELIDVVSLEQIWRTSNIHAYRQISHEISKLTNNNLPIPPLPTWRDFGRKREDRQKDDQPNDNNDTKQDMALPKLVELIELRLSQSDNKVLFTSPNHAFHHLLASLPSSLYADIIPHWANFYHSFSQQTVSDLSLLFQELLYQQLDAIFEQQMQDYQSIYARELINKQRQQLKTWLSMLQQSFNAVTKF</sequence>
<dbReference type="GO" id="GO:0006269">
    <property type="term" value="P:DNA replication, synthesis of primer"/>
    <property type="evidence" value="ECO:0007669"/>
    <property type="project" value="UniProtKB-UniRule"/>
</dbReference>
<dbReference type="Gene3D" id="3.90.980.10">
    <property type="entry name" value="DNA primase, catalytic core, N-terminal domain"/>
    <property type="match status" value="1"/>
</dbReference>
<evidence type="ECO:0000256" key="3">
    <source>
        <dbReference type="ARBA" id="ARBA00022679"/>
    </source>
</evidence>
<dbReference type="EC" id="2.7.7.101" evidence="12"/>
<dbReference type="GO" id="GO:0005737">
    <property type="term" value="C:cytoplasm"/>
    <property type="evidence" value="ECO:0007669"/>
    <property type="project" value="TreeGrafter"/>
</dbReference>
<keyword evidence="3 12" id="KW-0808">Transferase</keyword>
<evidence type="ECO:0000256" key="4">
    <source>
        <dbReference type="ARBA" id="ARBA00022695"/>
    </source>
</evidence>
<keyword evidence="10 12" id="KW-0238">DNA-binding</keyword>